<evidence type="ECO:0000313" key="1">
    <source>
        <dbReference type="EMBL" id="EYC27715.1"/>
    </source>
</evidence>
<dbReference type="Proteomes" id="UP000024635">
    <property type="component" value="Unassembled WGS sequence"/>
</dbReference>
<reference evidence="2" key="1">
    <citation type="journal article" date="2015" name="Nat. Genet.">
        <title>The genome and transcriptome of the zoonotic hookworm Ancylostoma ceylanicum identify infection-specific gene families.</title>
        <authorList>
            <person name="Schwarz E.M."/>
            <person name="Hu Y."/>
            <person name="Antoshechkin I."/>
            <person name="Miller M.M."/>
            <person name="Sternberg P.W."/>
            <person name="Aroian R.V."/>
        </authorList>
    </citation>
    <scope>NUCLEOTIDE SEQUENCE</scope>
    <source>
        <strain evidence="2">HY135</strain>
    </source>
</reference>
<dbReference type="EMBL" id="JARK01001344">
    <property type="protein sequence ID" value="EYC27715.1"/>
    <property type="molecule type" value="Genomic_DNA"/>
</dbReference>
<evidence type="ECO:0000313" key="2">
    <source>
        <dbReference type="Proteomes" id="UP000024635"/>
    </source>
</evidence>
<evidence type="ECO:0008006" key="3">
    <source>
        <dbReference type="Google" id="ProtNLM"/>
    </source>
</evidence>
<gene>
    <name evidence="1" type="primary">Acey_s0008.g144</name>
    <name evidence="1" type="ORF">Y032_0008g144</name>
</gene>
<sequence length="174" mass="19323">MILFIRKMYLASPLSKLDTVTTRNGKTIKETMEEAPVSLPKNARRAAVSPIVYGRLEFTVLRTRKPQASCCTMNGPPCHTDRRTLFLGLFTFLWRKDRNEQIGNIPTVRADGGNGVYEAMYACAQDDQCSAVGCMTNAFRATKCCCDSDYCNTSSAISLMTTAIFIAFVKLFTS</sequence>
<comment type="caution">
    <text evidence="1">The sequence shown here is derived from an EMBL/GenBank/DDBJ whole genome shotgun (WGS) entry which is preliminary data.</text>
</comment>
<organism evidence="1 2">
    <name type="scientific">Ancylostoma ceylanicum</name>
    <dbReference type="NCBI Taxonomy" id="53326"/>
    <lineage>
        <taxon>Eukaryota</taxon>
        <taxon>Metazoa</taxon>
        <taxon>Ecdysozoa</taxon>
        <taxon>Nematoda</taxon>
        <taxon>Chromadorea</taxon>
        <taxon>Rhabditida</taxon>
        <taxon>Rhabditina</taxon>
        <taxon>Rhabditomorpha</taxon>
        <taxon>Strongyloidea</taxon>
        <taxon>Ancylostomatidae</taxon>
        <taxon>Ancylostomatinae</taxon>
        <taxon>Ancylostoma</taxon>
    </lineage>
</organism>
<accession>A0A016VJW1</accession>
<proteinExistence type="predicted"/>
<name>A0A016VJW1_9BILA</name>
<keyword evidence="2" id="KW-1185">Reference proteome</keyword>
<dbReference type="AlphaFoldDB" id="A0A016VJW1"/>
<protein>
    <recommendedName>
        <fullName evidence="3">ET module</fullName>
    </recommendedName>
</protein>